<dbReference type="Gene3D" id="3.50.50.60">
    <property type="entry name" value="FAD/NAD(P)-binding domain"/>
    <property type="match status" value="2"/>
</dbReference>
<name>A0A4R4ZFJ7_9PSEU</name>
<sequence>MIGGGAAGLAAAATAVRAGLRVSLVTEGPPGGDCTFTGCVPSKTLLDAAAADLSFDTALKRVRETVARVAATESEQVLRQQGIDVVRGRAHFVVPRTIEVGGSRLRARRVVIATGTRPAVPPILGVADVPYLTTDTVFDLDAMPGSLAVLGGGAVGCELAQAFARLGVEVTLIELADRLLPAIDPDASALLAEALTENGVRVHTGVPAHRVRGTRNSVAIDIGKGETIRSERLLVAAGRRPETGDLGLDVVDVRTDQNGFIIVDRHLRTGAAGISAAGDVTGLFPFTHGAYAMGRIAVQASLRRSNRPVFNPHAIPRVVFTDPEIAIVGAGEHKLDGVIAKVAYLSMSEVDRAITAAATRGFVKLIAGPRRPLGFAGGGRLLGATIVASRAGELIHEPALAMQLGMFTGRLAQTTHAYPSTAIQQAAAQFFGTYGGRTAYPAEYPRRVSGATAKFANRA</sequence>
<evidence type="ECO:0000256" key="2">
    <source>
        <dbReference type="ARBA" id="ARBA00022630"/>
    </source>
</evidence>
<dbReference type="PRINTS" id="PR00368">
    <property type="entry name" value="FADPNR"/>
</dbReference>
<evidence type="ECO:0000256" key="4">
    <source>
        <dbReference type="PIRSR" id="PIRSR000350-3"/>
    </source>
</evidence>
<evidence type="ECO:0000259" key="6">
    <source>
        <dbReference type="Pfam" id="PF02852"/>
    </source>
</evidence>
<feature type="binding site" evidence="4">
    <location>
        <position position="174"/>
    </location>
    <ligand>
        <name>NAD(+)</name>
        <dbReference type="ChEBI" id="CHEBI:57540"/>
    </ligand>
</feature>
<dbReference type="Proteomes" id="UP000294947">
    <property type="component" value="Unassembled WGS sequence"/>
</dbReference>
<keyword evidence="9" id="KW-1185">Reference proteome</keyword>
<proteinExistence type="inferred from homology"/>
<feature type="binding site" evidence="4">
    <location>
        <begin position="151"/>
        <end position="158"/>
    </location>
    <ligand>
        <name>NAD(+)</name>
        <dbReference type="ChEBI" id="CHEBI:57540"/>
    </ligand>
</feature>
<dbReference type="SUPFAM" id="SSF55424">
    <property type="entry name" value="FAD/NAD-linked reductases, dimerisation (C-terminal) domain"/>
    <property type="match status" value="1"/>
</dbReference>
<dbReference type="PANTHER" id="PTHR43014">
    <property type="entry name" value="MERCURIC REDUCTASE"/>
    <property type="match status" value="1"/>
</dbReference>
<evidence type="ECO:0000313" key="8">
    <source>
        <dbReference type="EMBL" id="TDD55242.1"/>
    </source>
</evidence>
<keyword evidence="2" id="KW-0285">Flavoprotein</keyword>
<dbReference type="GO" id="GO:0050660">
    <property type="term" value="F:flavin adenine dinucleotide binding"/>
    <property type="evidence" value="ECO:0007669"/>
    <property type="project" value="TreeGrafter"/>
</dbReference>
<dbReference type="InterPro" id="IPR001100">
    <property type="entry name" value="Pyr_nuc-diS_OxRdtase"/>
</dbReference>
<reference evidence="8 9" key="1">
    <citation type="submission" date="2019-03" db="EMBL/GenBank/DDBJ databases">
        <title>Draft genome sequences of novel Actinobacteria.</title>
        <authorList>
            <person name="Sahin N."/>
            <person name="Ay H."/>
            <person name="Saygin H."/>
        </authorList>
    </citation>
    <scope>NUCLEOTIDE SEQUENCE [LARGE SCALE GENOMIC DNA]</scope>
    <source>
        <strain evidence="8 9">7K502</strain>
    </source>
</reference>
<feature type="disulfide bond" description="Redox-active" evidence="5">
    <location>
        <begin position="34"/>
        <end position="39"/>
    </location>
</feature>
<evidence type="ECO:0000256" key="3">
    <source>
        <dbReference type="ARBA" id="ARBA00022827"/>
    </source>
</evidence>
<dbReference type="PIRSF" id="PIRSF000350">
    <property type="entry name" value="Mercury_reductase_MerA"/>
    <property type="match status" value="1"/>
</dbReference>
<dbReference type="InterPro" id="IPR004099">
    <property type="entry name" value="Pyr_nucl-diS_OxRdtase_dimer"/>
</dbReference>
<comment type="caution">
    <text evidence="8">The sequence shown here is derived from an EMBL/GenBank/DDBJ whole genome shotgun (WGS) entry which is preliminary data.</text>
</comment>
<gene>
    <name evidence="8" type="ORF">E1288_05470</name>
</gene>
<dbReference type="RefSeq" id="WP_132481676.1">
    <property type="nucleotide sequence ID" value="NZ_SMKW01000004.1"/>
</dbReference>
<comment type="cofactor">
    <cofactor evidence="4">
        <name>FAD</name>
        <dbReference type="ChEBI" id="CHEBI:57692"/>
    </cofactor>
    <text evidence="4">Binds 1 FAD per subunit.</text>
</comment>
<dbReference type="PANTHER" id="PTHR43014:SF2">
    <property type="entry name" value="MERCURIC REDUCTASE"/>
    <property type="match status" value="1"/>
</dbReference>
<keyword evidence="3 4" id="KW-0274">FAD</keyword>
<feature type="domain" description="Pyridine nucleotide-disulphide oxidoreductase dimerisation" evidence="6">
    <location>
        <begin position="315"/>
        <end position="425"/>
    </location>
</feature>
<dbReference type="SUPFAM" id="SSF51905">
    <property type="entry name" value="FAD/NAD(P)-binding domain"/>
    <property type="match status" value="1"/>
</dbReference>
<evidence type="ECO:0000256" key="5">
    <source>
        <dbReference type="PIRSR" id="PIRSR000350-4"/>
    </source>
</evidence>
<accession>A0A4R4ZFJ7</accession>
<evidence type="ECO:0000259" key="7">
    <source>
        <dbReference type="Pfam" id="PF07992"/>
    </source>
</evidence>
<keyword evidence="4" id="KW-0520">NAD</keyword>
<dbReference type="InterPro" id="IPR016156">
    <property type="entry name" value="FAD/NAD-linked_Rdtase_dimer_sf"/>
</dbReference>
<dbReference type="PRINTS" id="PR00411">
    <property type="entry name" value="PNDRDTASEI"/>
</dbReference>
<dbReference type="Pfam" id="PF07992">
    <property type="entry name" value="Pyr_redox_2"/>
    <property type="match status" value="1"/>
</dbReference>
<dbReference type="AlphaFoldDB" id="A0A4R4ZFJ7"/>
<feature type="binding site" evidence="4">
    <location>
        <position position="43"/>
    </location>
    <ligand>
        <name>FAD</name>
        <dbReference type="ChEBI" id="CHEBI:57692"/>
    </ligand>
</feature>
<dbReference type="Gene3D" id="3.30.390.30">
    <property type="match status" value="1"/>
</dbReference>
<keyword evidence="4" id="KW-0547">Nucleotide-binding</keyword>
<feature type="domain" description="FAD/NAD(P)-binding" evidence="7">
    <location>
        <begin position="2"/>
        <end position="294"/>
    </location>
</feature>
<dbReference type="Pfam" id="PF02852">
    <property type="entry name" value="Pyr_redox_dim"/>
    <property type="match status" value="1"/>
</dbReference>
<evidence type="ECO:0000313" key="9">
    <source>
        <dbReference type="Proteomes" id="UP000294947"/>
    </source>
</evidence>
<dbReference type="InterPro" id="IPR023753">
    <property type="entry name" value="FAD/NAD-binding_dom"/>
</dbReference>
<evidence type="ECO:0000256" key="1">
    <source>
        <dbReference type="ARBA" id="ARBA00007532"/>
    </source>
</evidence>
<dbReference type="InterPro" id="IPR036188">
    <property type="entry name" value="FAD/NAD-bd_sf"/>
</dbReference>
<feature type="binding site" evidence="4">
    <location>
        <position position="238"/>
    </location>
    <ligand>
        <name>NAD(+)</name>
        <dbReference type="ChEBI" id="CHEBI:57540"/>
    </ligand>
</feature>
<feature type="binding site" evidence="4">
    <location>
        <position position="279"/>
    </location>
    <ligand>
        <name>FAD</name>
        <dbReference type="ChEBI" id="CHEBI:57692"/>
    </ligand>
</feature>
<dbReference type="GO" id="GO:0003955">
    <property type="term" value="F:NAD(P)H dehydrogenase (quinone) activity"/>
    <property type="evidence" value="ECO:0007669"/>
    <property type="project" value="TreeGrafter"/>
</dbReference>
<organism evidence="8 9">
    <name type="scientific">Saccharopolyspora elongata</name>
    <dbReference type="NCBI Taxonomy" id="2530387"/>
    <lineage>
        <taxon>Bacteria</taxon>
        <taxon>Bacillati</taxon>
        <taxon>Actinomycetota</taxon>
        <taxon>Actinomycetes</taxon>
        <taxon>Pseudonocardiales</taxon>
        <taxon>Pseudonocardiaceae</taxon>
        <taxon>Saccharopolyspora</taxon>
    </lineage>
</organism>
<comment type="similarity">
    <text evidence="1">Belongs to the class-I pyridine nucleotide-disulfide oxidoreductase family.</text>
</comment>
<dbReference type="EMBL" id="SMKW01000004">
    <property type="protein sequence ID" value="TDD55242.1"/>
    <property type="molecule type" value="Genomic_DNA"/>
</dbReference>
<dbReference type="OrthoDB" id="4763248at2"/>
<protein>
    <submittedName>
        <fullName evidence="8">NAD(P)/FAD-dependent oxidoreductase</fullName>
    </submittedName>
</protein>